<sequence length="77" mass="8527">MEILYIFIIIALILASIISQNLQIKRSILTILLILFSLGAITQFMRVGFEKGLAGVLGMCLPAGITAYFLNKIIQKK</sequence>
<dbReference type="RefSeq" id="WP_323325666.1">
    <property type="nucleotide sequence ID" value="NZ_JAYGIL010000003.1"/>
</dbReference>
<evidence type="ECO:0000256" key="1">
    <source>
        <dbReference type="SAM" id="Phobius"/>
    </source>
</evidence>
<comment type="caution">
    <text evidence="2">The sequence shown here is derived from an EMBL/GenBank/DDBJ whole genome shotgun (WGS) entry which is preliminary data.</text>
</comment>
<feature type="transmembrane region" description="Helical" evidence="1">
    <location>
        <begin position="6"/>
        <end position="22"/>
    </location>
</feature>
<keyword evidence="1" id="KW-0472">Membrane</keyword>
<name>A0ABU5RZU0_9BACT</name>
<organism evidence="2 3">
    <name type="scientific">Arcicella gelida</name>
    <dbReference type="NCBI Taxonomy" id="2984195"/>
    <lineage>
        <taxon>Bacteria</taxon>
        <taxon>Pseudomonadati</taxon>
        <taxon>Bacteroidota</taxon>
        <taxon>Cytophagia</taxon>
        <taxon>Cytophagales</taxon>
        <taxon>Flectobacillaceae</taxon>
        <taxon>Arcicella</taxon>
    </lineage>
</organism>
<feature type="transmembrane region" description="Helical" evidence="1">
    <location>
        <begin position="29"/>
        <end position="46"/>
    </location>
</feature>
<feature type="transmembrane region" description="Helical" evidence="1">
    <location>
        <begin position="52"/>
        <end position="70"/>
    </location>
</feature>
<reference evidence="2 3" key="1">
    <citation type="submission" date="2023-12" db="EMBL/GenBank/DDBJ databases">
        <title>Novel species of the genus Arcicella isolated from rivers.</title>
        <authorList>
            <person name="Lu H."/>
        </authorList>
    </citation>
    <scope>NUCLEOTIDE SEQUENCE [LARGE SCALE GENOMIC DNA]</scope>
    <source>
        <strain evidence="2 3">DC2W</strain>
    </source>
</reference>
<accession>A0ABU5RZU0</accession>
<proteinExistence type="predicted"/>
<protein>
    <submittedName>
        <fullName evidence="2">Uncharacterized protein</fullName>
    </submittedName>
</protein>
<dbReference type="EMBL" id="JAYGIL010000003">
    <property type="protein sequence ID" value="MEA5401752.1"/>
    <property type="molecule type" value="Genomic_DNA"/>
</dbReference>
<evidence type="ECO:0000313" key="2">
    <source>
        <dbReference type="EMBL" id="MEA5401752.1"/>
    </source>
</evidence>
<gene>
    <name evidence="2" type="ORF">VB776_02420</name>
</gene>
<keyword evidence="1" id="KW-0812">Transmembrane</keyword>
<dbReference type="Proteomes" id="UP001303899">
    <property type="component" value="Unassembled WGS sequence"/>
</dbReference>
<keyword evidence="1" id="KW-1133">Transmembrane helix</keyword>
<evidence type="ECO:0000313" key="3">
    <source>
        <dbReference type="Proteomes" id="UP001303899"/>
    </source>
</evidence>
<keyword evidence="3" id="KW-1185">Reference proteome</keyword>